<dbReference type="GeneID" id="27904729"/>
<dbReference type="Pfam" id="PF21089">
    <property type="entry name" value="PKS_DH_N"/>
    <property type="match status" value="1"/>
</dbReference>
<dbReference type="SMART" id="SM00825">
    <property type="entry name" value="PKS_KS"/>
    <property type="match status" value="1"/>
</dbReference>
<organism evidence="10 11">
    <name type="scientific">Sphaerulina musiva (strain SO2202)</name>
    <name type="common">Poplar stem canker fungus</name>
    <name type="synonym">Septoria musiva</name>
    <dbReference type="NCBI Taxonomy" id="692275"/>
    <lineage>
        <taxon>Eukaryota</taxon>
        <taxon>Fungi</taxon>
        <taxon>Dikarya</taxon>
        <taxon>Ascomycota</taxon>
        <taxon>Pezizomycotina</taxon>
        <taxon>Dothideomycetes</taxon>
        <taxon>Dothideomycetidae</taxon>
        <taxon>Mycosphaerellales</taxon>
        <taxon>Mycosphaerellaceae</taxon>
        <taxon>Sphaerulina</taxon>
    </lineage>
</organism>
<dbReference type="Gene3D" id="3.90.180.10">
    <property type="entry name" value="Medium-chain alcohol dehydrogenases, catalytic domain"/>
    <property type="match status" value="1"/>
</dbReference>
<dbReference type="eggNOG" id="KOG1202">
    <property type="taxonomic scope" value="Eukaryota"/>
</dbReference>
<dbReference type="GO" id="GO:0044550">
    <property type="term" value="P:secondary metabolite biosynthetic process"/>
    <property type="evidence" value="ECO:0007669"/>
    <property type="project" value="TreeGrafter"/>
</dbReference>
<evidence type="ECO:0000256" key="2">
    <source>
        <dbReference type="ARBA" id="ARBA00022553"/>
    </source>
</evidence>
<evidence type="ECO:0000313" key="11">
    <source>
        <dbReference type="Proteomes" id="UP000016931"/>
    </source>
</evidence>
<proteinExistence type="predicted"/>
<feature type="region of interest" description="Disordered" evidence="6">
    <location>
        <begin position="463"/>
        <end position="539"/>
    </location>
</feature>
<dbReference type="Pfam" id="PF23297">
    <property type="entry name" value="ACP_SdgA_C"/>
    <property type="match status" value="1"/>
</dbReference>
<dbReference type="SUPFAM" id="SSF53335">
    <property type="entry name" value="S-adenosyl-L-methionine-dependent methyltransferases"/>
    <property type="match status" value="1"/>
</dbReference>
<dbReference type="Gene3D" id="3.40.50.150">
    <property type="entry name" value="Vaccinia Virus protein VP39"/>
    <property type="match status" value="1"/>
</dbReference>
<dbReference type="PANTHER" id="PTHR43775:SF29">
    <property type="entry name" value="ASPERFURANONE POLYKETIDE SYNTHASE AFOG-RELATED"/>
    <property type="match status" value="1"/>
</dbReference>
<name>M3B2T8_SPHMS</name>
<keyword evidence="4" id="KW-0511">Multifunctional enzyme</keyword>
<feature type="domain" description="Carrier" evidence="7">
    <location>
        <begin position="2538"/>
        <end position="2612"/>
    </location>
</feature>
<dbReference type="Pfam" id="PF14765">
    <property type="entry name" value="PS-DH"/>
    <property type="match status" value="1"/>
</dbReference>
<dbReference type="Pfam" id="PF00698">
    <property type="entry name" value="Acyl_transf_1"/>
    <property type="match status" value="1"/>
</dbReference>
<dbReference type="InterPro" id="IPR009081">
    <property type="entry name" value="PP-bd_ACP"/>
</dbReference>
<dbReference type="OrthoDB" id="329835at2759"/>
<dbReference type="HOGENOM" id="CLU_000022_31_1_1"/>
<dbReference type="Pfam" id="PF13489">
    <property type="entry name" value="Methyltransf_23"/>
    <property type="match status" value="1"/>
</dbReference>
<dbReference type="SMART" id="SM00827">
    <property type="entry name" value="PKS_AT"/>
    <property type="match status" value="1"/>
</dbReference>
<keyword evidence="1" id="KW-0596">Phosphopantetheine</keyword>
<evidence type="ECO:0000256" key="6">
    <source>
        <dbReference type="SAM" id="MobiDB-lite"/>
    </source>
</evidence>
<dbReference type="PROSITE" id="PS52019">
    <property type="entry name" value="PKS_MFAS_DH"/>
    <property type="match status" value="1"/>
</dbReference>
<dbReference type="InterPro" id="IPR036736">
    <property type="entry name" value="ACP-like_sf"/>
</dbReference>
<dbReference type="GO" id="GO:0016491">
    <property type="term" value="F:oxidoreductase activity"/>
    <property type="evidence" value="ECO:0007669"/>
    <property type="project" value="InterPro"/>
</dbReference>
<dbReference type="InterPro" id="IPR029063">
    <property type="entry name" value="SAM-dependent_MTases_sf"/>
</dbReference>
<dbReference type="InterPro" id="IPR020806">
    <property type="entry name" value="PKS_PP-bd"/>
</dbReference>
<dbReference type="Gene3D" id="3.10.129.110">
    <property type="entry name" value="Polyketide synthase dehydratase"/>
    <property type="match status" value="1"/>
</dbReference>
<dbReference type="InterPro" id="IPR016035">
    <property type="entry name" value="Acyl_Trfase/lysoPLipase"/>
</dbReference>
<dbReference type="Pfam" id="PF00109">
    <property type="entry name" value="ketoacyl-synt"/>
    <property type="match status" value="1"/>
</dbReference>
<evidence type="ECO:0000259" key="7">
    <source>
        <dbReference type="PROSITE" id="PS50075"/>
    </source>
</evidence>
<dbReference type="Gene3D" id="3.40.366.10">
    <property type="entry name" value="Malonyl-Coenzyme A Acyl Carrier Protein, domain 2"/>
    <property type="match status" value="1"/>
</dbReference>
<dbReference type="InterPro" id="IPR014043">
    <property type="entry name" value="Acyl_transferase_dom"/>
</dbReference>
<dbReference type="InterPro" id="IPR050091">
    <property type="entry name" value="PKS_NRPS_Biosynth_Enz"/>
</dbReference>
<dbReference type="SUPFAM" id="SSF55048">
    <property type="entry name" value="Probable ACP-binding domain of malonyl-CoA ACP transacylase"/>
    <property type="match status" value="1"/>
</dbReference>
<keyword evidence="3" id="KW-0808">Transferase</keyword>
<dbReference type="InterPro" id="IPR011032">
    <property type="entry name" value="GroES-like_sf"/>
</dbReference>
<dbReference type="Proteomes" id="UP000016931">
    <property type="component" value="Unassembled WGS sequence"/>
</dbReference>
<dbReference type="CDD" id="cd05274">
    <property type="entry name" value="KR_FAS_SDR_x"/>
    <property type="match status" value="1"/>
</dbReference>
<feature type="compositionally biased region" description="Basic and acidic residues" evidence="6">
    <location>
        <begin position="479"/>
        <end position="494"/>
    </location>
</feature>
<evidence type="ECO:0000256" key="4">
    <source>
        <dbReference type="ARBA" id="ARBA00023268"/>
    </source>
</evidence>
<feature type="domain" description="Ketosynthase family 3 (KS3)" evidence="8">
    <location>
        <begin position="7"/>
        <end position="438"/>
    </location>
</feature>
<accession>M3B2T8</accession>
<sequence>MTSQHAAEPIAIVGMACNFPGGADSPEKFWEMLKSKRSAWTDTAPSDRFNFDAHWHPKSDTNGTFNIHGAHFLTQDVAAFDAPFFNISAPEAKAIDPQQRLTLESVFQAMESAGITTEKLAGSRTSVFVNLYNLDYSYITTRDPEDISKYQTVGTGSALMANRISYFFDLRGPSITLDTGSSGSLVAFHEACQSLRTGEATTAIVAAATIILDPLPMVGMTHMNFLSPEGRSFTFDDRASGYGRGEGVAAVIIKPLKLALADGDPIRAIARASYCNQDGRTPGITMPSQQAQMDLIRGAYESAGLSMEDTIYCEAHGTGTAAGDPVEVSAIGSTIAKCLREKRGGRTLVIGAAKSNIGHLESCANLAGLIKVVMMLEKGWIVPNYDFQRPNPEIDLKGLNLEVATHLQPLANPSAIFLRASVNAFGYGGTNAHVILDDARGYLRAHQLEEYLERLPPMNGDDGHDGINNHNGLNGHNGGDGHNEIKGHDGDDGHNGINGHDGIDGHEGLNGQNGIDGRNERDGHNGLVAHNGSSEDGEVPADKTRIFMLSAKTARALAARKKAIASYVQDHTRSRLDLDSLAFTLNTRRTHFLHRDYVVASTQDDLVHALRGPAPAKSATAASVGGNVPRVAFCFTGQGAQWAQMGVDLIEHSPHFRHSLEQCEAVVTELGASWSLWEELHASADVTRVNEAELSQPLCTAIQIGLVDMLSVVGIKPDVVFGHSSGEIAAGYASGALSLYGAMKIAYFRGVCASRIKATAAPTQLQGAMLAVGLSQDAVETYLDVVPSKLGQIVIACVNSSSSVTLSGDVAAVEYVHKRLTEGGHFARRLRVDIAYHSPHMQRIAQAYHEALGDLKTHELNSTTTFVSSVHAMVIESSSLLDAAYWVSNLVSQVQFSAAVETLVQDVINHKEEWHKVLIMELGPHPALSGPMRQTLQEVAAPELDYQIFPSLVRNSSSTHSIFSLIGSVFCARGTLDLSAAQLGGDTLKGKLLPRVLTDLPSYPWDHSVQYWHESRISAEYRLRTRPKHPLLGVPSIDFDHLQPSWRHIIRTTELPYLRGHVIQSDILYPAGGFVAAVLQACYEHWLALGHIHPIERYVLEDVLIKQALPIADDGAGVEMKTILFPRFKMAQGMKTRDLQYNFVIRSCTVDGQWSEHCEGSARMLLSDGSGTTTTTTTTRQQTTSQKLQAFHKAEAEIPTWVRRTKQNLYADLRGIGYFYDGAFQALDEVFTKPNHAFAMLSIPETSRFMPMEYEPPQTLHPATIDGFFQAPLCALFEADQLRNTMVPQRLGRLEVDARIHHTAGVKLLISTSAVLKGHRSCDVEFHVKNEAWPDDILVSGADIEYIGLGSWQDAQVQQDRAALCNRFETGPVVRFLRPGEFQRLLEVDDSNQVNGTVNTGALENAALSYIRTALEALQSWKPTNETPHHLMKLFESFKDVHATRGGVQKSCDIQPVSKALVNGNLHLPTAMEELVHRVGPRLAEIIIMGTQDPNALLQQDDLLDRALHEHRGLQKCQQSVQRIVEALLFEQPKLRVLEYGNMIAEPSRYLADILSSPDVTYDYTGHPSGLFSIASSHDATGHVHVRRMNIEEEESDGEGYGDRKYDLVVLSSSLHLCASIDKALSNIRRLLNPHGVLVILDVLEPQLYLDMVMGTLPQWWRAQENHRQGSPVLDLHGLDCALKQNGFSGAVLKSAPESISASATTPYGVVATCVEPTTGSGGSQYRVHLLATSSAIPVEDSLVEAVKTQTLLDVEQSTFDIAGQAGCVYVIFDDGPEGLLENPTSGAFAAMKRIVASAQGIIWLTRRTDVTLSNAPLPSSGVVGLARVVRTEYPLLPFLTVELGSDPAGYEMRRVDAVVKMLKHLQTITAISTEAGSSLDSEFSEEEGALCVTRLLAHEHASKFVSGDTERQLERRSEMHDDSSLGIKRLTMATAGQLSTLCWEAIQGSSTPSLLPGPEELAIEARAFGVTPGDLRTALVDGGHRSWLGAFSGVVTAIGSSLHGQFHLGDHVLGYLPVGFTTRAVVNAAAVRKTLLPFEEAAAIPGLYTSIAYALTSVAKVRAGELVVVSIESGLIRDFAVQYAKYLGASVFIFDDSETLTDEQGIDIILWHQYAGKSTGPGCRDLRSRLRSGGRIIDISSFDNSEESAPATELAAGSKNVTFISIDWNDLVVSSVGLAGGHLLDEALMAVEALGIDIPMSSHSWADVFTAFRSLQHDSSSANHILRVEAHKEVPVIDATRPFRLVPDVTYLLAGGMGGLGRAIVAWMYEHGARNFALMSRSTPIDGSKEAEWLRIMNARGCNVQLFTCDISSADEVQRALGIIGSKMLPIGGVIQSAMVLRDAIFENMTENAWAATVEAKIQGSLNLHRLVAQQKQLGFFIMLSSVAGIVGNAGQANYAAGCAFQDALARYRIAQGLRATSLDLGMIQTAGYLENNVHVAESLLRQGFRPVKLEHVFRLLRFAMQDQAQHSQIAIGIQYDYTSGSGNNTAKRPEFLRDARFRHLVRLSDSAISHNVAHASIKDSLRAAASPQEAHAMVTEALLRLLADKIGLSREDVSKDQSIIDLGVDSLVAVEIRTFVIRELESEISTAELLGSDSISSQAERVVTRRKKVNI</sequence>
<dbReference type="EMBL" id="KB456262">
    <property type="protein sequence ID" value="EMF14097.1"/>
    <property type="molecule type" value="Genomic_DNA"/>
</dbReference>
<dbReference type="InterPro" id="IPR036291">
    <property type="entry name" value="NAD(P)-bd_dom_sf"/>
</dbReference>
<dbReference type="InterPro" id="IPR001227">
    <property type="entry name" value="Ac_transferase_dom_sf"/>
</dbReference>
<dbReference type="InterPro" id="IPR016039">
    <property type="entry name" value="Thiolase-like"/>
</dbReference>
<dbReference type="SUPFAM" id="SSF53901">
    <property type="entry name" value="Thiolase-like"/>
    <property type="match status" value="1"/>
</dbReference>
<dbReference type="GO" id="GO:0004312">
    <property type="term" value="F:fatty acid synthase activity"/>
    <property type="evidence" value="ECO:0007669"/>
    <property type="project" value="TreeGrafter"/>
</dbReference>
<dbReference type="Gene3D" id="3.30.70.3290">
    <property type="match status" value="1"/>
</dbReference>
<evidence type="ECO:0000259" key="9">
    <source>
        <dbReference type="PROSITE" id="PS52019"/>
    </source>
</evidence>
<dbReference type="SMART" id="SM00826">
    <property type="entry name" value="PKS_DH"/>
    <property type="match status" value="1"/>
</dbReference>
<dbReference type="SMART" id="SM00823">
    <property type="entry name" value="PKS_PP"/>
    <property type="match status" value="1"/>
</dbReference>
<keyword evidence="2" id="KW-0597">Phosphoprotein</keyword>
<dbReference type="SUPFAM" id="SSF52151">
    <property type="entry name" value="FabD/lysophospholipase-like"/>
    <property type="match status" value="1"/>
</dbReference>
<dbReference type="InterPro" id="IPR049551">
    <property type="entry name" value="PKS_DH_C"/>
</dbReference>
<feature type="domain" description="PKS/mFAS DH" evidence="9">
    <location>
        <begin position="1029"/>
        <end position="1353"/>
    </location>
</feature>
<dbReference type="GO" id="GO:0031177">
    <property type="term" value="F:phosphopantetheine binding"/>
    <property type="evidence" value="ECO:0007669"/>
    <property type="project" value="InterPro"/>
</dbReference>
<evidence type="ECO:0000313" key="10">
    <source>
        <dbReference type="EMBL" id="EMF14097.1"/>
    </source>
</evidence>
<dbReference type="Pfam" id="PF22621">
    <property type="entry name" value="CurL-like_PKS_C"/>
    <property type="match status" value="1"/>
</dbReference>
<dbReference type="InterPro" id="IPR049552">
    <property type="entry name" value="PKS_DH_N"/>
</dbReference>
<dbReference type="PROSITE" id="PS52004">
    <property type="entry name" value="KS3_2"/>
    <property type="match status" value="1"/>
</dbReference>
<dbReference type="InterPro" id="IPR014030">
    <property type="entry name" value="Ketoacyl_synth_N"/>
</dbReference>
<dbReference type="Pfam" id="PF16197">
    <property type="entry name" value="KAsynt_C_assoc"/>
    <property type="match status" value="1"/>
</dbReference>
<dbReference type="CDD" id="cd02440">
    <property type="entry name" value="AdoMet_MTases"/>
    <property type="match status" value="1"/>
</dbReference>
<dbReference type="InterPro" id="IPR020841">
    <property type="entry name" value="PKS_Beta-ketoAc_synthase_dom"/>
</dbReference>
<dbReference type="SUPFAM" id="SSF51735">
    <property type="entry name" value="NAD(P)-binding Rossmann-fold domains"/>
    <property type="match status" value="2"/>
</dbReference>
<protein>
    <submittedName>
        <fullName evidence="10">Uncharacterized protein</fullName>
    </submittedName>
</protein>
<dbReference type="InterPro" id="IPR057326">
    <property type="entry name" value="KR_dom"/>
</dbReference>
<dbReference type="InterPro" id="IPR032821">
    <property type="entry name" value="PKS_assoc"/>
</dbReference>
<evidence type="ECO:0000256" key="3">
    <source>
        <dbReference type="ARBA" id="ARBA00022679"/>
    </source>
</evidence>
<dbReference type="InterPro" id="IPR049900">
    <property type="entry name" value="PKS_mFAS_DH"/>
</dbReference>
<keyword evidence="11" id="KW-1185">Reference proteome</keyword>
<dbReference type="InterPro" id="IPR006162">
    <property type="entry name" value="Ppantetheine_attach_site"/>
</dbReference>
<dbReference type="GO" id="GO:0006633">
    <property type="term" value="P:fatty acid biosynthetic process"/>
    <property type="evidence" value="ECO:0007669"/>
    <property type="project" value="TreeGrafter"/>
</dbReference>
<feature type="active site" description="Proton donor; for dehydratase activity" evidence="5">
    <location>
        <position position="1266"/>
    </location>
</feature>
<dbReference type="RefSeq" id="XP_016762218.1">
    <property type="nucleotide sequence ID" value="XM_016907592.1"/>
</dbReference>
<feature type="region of interest" description="C-terminal hotdog fold" evidence="5">
    <location>
        <begin position="1196"/>
        <end position="1353"/>
    </location>
</feature>
<dbReference type="PROSITE" id="PS50075">
    <property type="entry name" value="CARRIER"/>
    <property type="match status" value="1"/>
</dbReference>
<reference evidence="10 11" key="1">
    <citation type="journal article" date="2012" name="PLoS Pathog.">
        <title>Diverse lifestyles and strategies of plant pathogenesis encoded in the genomes of eighteen Dothideomycetes fungi.</title>
        <authorList>
            <person name="Ohm R.A."/>
            <person name="Feau N."/>
            <person name="Henrissat B."/>
            <person name="Schoch C.L."/>
            <person name="Horwitz B.A."/>
            <person name="Barry K.W."/>
            <person name="Condon B.J."/>
            <person name="Copeland A.C."/>
            <person name="Dhillon B."/>
            <person name="Glaser F."/>
            <person name="Hesse C.N."/>
            <person name="Kosti I."/>
            <person name="LaButti K."/>
            <person name="Lindquist E.A."/>
            <person name="Lucas S."/>
            <person name="Salamov A.A."/>
            <person name="Bradshaw R.E."/>
            <person name="Ciuffetti L."/>
            <person name="Hamelin R.C."/>
            <person name="Kema G.H.J."/>
            <person name="Lawrence C."/>
            <person name="Scott J.A."/>
            <person name="Spatafora J.W."/>
            <person name="Turgeon B.G."/>
            <person name="de Wit P.J.G.M."/>
            <person name="Zhong S."/>
            <person name="Goodwin S.B."/>
            <person name="Grigoriev I.V."/>
        </authorList>
    </citation>
    <scope>NUCLEOTIDE SEQUENCE [LARGE SCALE GENOMIC DNA]</scope>
    <source>
        <strain evidence="10 11">SO2202</strain>
    </source>
</reference>
<dbReference type="SUPFAM" id="SSF50129">
    <property type="entry name" value="GroES-like"/>
    <property type="match status" value="1"/>
</dbReference>
<dbReference type="Gene3D" id="3.40.47.10">
    <property type="match status" value="1"/>
</dbReference>
<dbReference type="InterPro" id="IPR020843">
    <property type="entry name" value="ER"/>
</dbReference>
<dbReference type="Gene3D" id="1.10.1200.10">
    <property type="entry name" value="ACP-like"/>
    <property type="match status" value="1"/>
</dbReference>
<gene>
    <name evidence="10" type="ORF">SEPMUDRAFT_154926</name>
</gene>
<evidence type="ECO:0000256" key="5">
    <source>
        <dbReference type="PROSITE-ProRule" id="PRU01363"/>
    </source>
</evidence>
<dbReference type="Gene3D" id="3.40.50.720">
    <property type="entry name" value="NAD(P)-binding Rossmann-like Domain"/>
    <property type="match status" value="2"/>
</dbReference>
<dbReference type="InterPro" id="IPR013968">
    <property type="entry name" value="PKS_KR"/>
</dbReference>
<dbReference type="InterPro" id="IPR014031">
    <property type="entry name" value="Ketoacyl_synth_C"/>
</dbReference>
<feature type="active site" description="Proton acceptor; for dehydratase activity" evidence="5">
    <location>
        <position position="1061"/>
    </location>
</feature>
<evidence type="ECO:0000259" key="8">
    <source>
        <dbReference type="PROSITE" id="PS52004"/>
    </source>
</evidence>
<dbReference type="Pfam" id="PF08659">
    <property type="entry name" value="KR"/>
    <property type="match status" value="1"/>
</dbReference>
<dbReference type="Pfam" id="PF02801">
    <property type="entry name" value="Ketoacyl-synt_C"/>
    <property type="match status" value="1"/>
</dbReference>
<dbReference type="InterPro" id="IPR016036">
    <property type="entry name" value="Malonyl_transacylase_ACP-bd"/>
</dbReference>
<dbReference type="STRING" id="692275.M3B2T8"/>
<dbReference type="SUPFAM" id="SSF47336">
    <property type="entry name" value="ACP-like"/>
    <property type="match status" value="1"/>
</dbReference>
<evidence type="ECO:0000256" key="1">
    <source>
        <dbReference type="ARBA" id="ARBA00022450"/>
    </source>
</evidence>
<dbReference type="InterPro" id="IPR020807">
    <property type="entry name" value="PKS_DH"/>
</dbReference>
<feature type="region of interest" description="N-terminal hotdog fold" evidence="5">
    <location>
        <begin position="1029"/>
        <end position="1169"/>
    </location>
</feature>
<dbReference type="SMART" id="SM00829">
    <property type="entry name" value="PKS_ER"/>
    <property type="match status" value="1"/>
</dbReference>
<dbReference type="PROSITE" id="PS00012">
    <property type="entry name" value="PHOSPHOPANTETHEINE"/>
    <property type="match status" value="1"/>
</dbReference>
<dbReference type="CDD" id="cd00833">
    <property type="entry name" value="PKS"/>
    <property type="match status" value="1"/>
</dbReference>
<dbReference type="InterPro" id="IPR042104">
    <property type="entry name" value="PKS_dehydratase_sf"/>
</dbReference>
<dbReference type="PANTHER" id="PTHR43775">
    <property type="entry name" value="FATTY ACID SYNTHASE"/>
    <property type="match status" value="1"/>
</dbReference>
<dbReference type="SMART" id="SM00822">
    <property type="entry name" value="PKS_KR"/>
    <property type="match status" value="1"/>
</dbReference>